<proteinExistence type="predicted"/>
<dbReference type="PATRIC" id="fig|1423810.4.peg.873"/>
<keyword evidence="2" id="KW-1185">Reference proteome</keyword>
<evidence type="ECO:0000313" key="2">
    <source>
        <dbReference type="Proteomes" id="UP000051789"/>
    </source>
</evidence>
<dbReference type="EMBL" id="AYZK01000002">
    <property type="protein sequence ID" value="KRM87345.1"/>
    <property type="molecule type" value="Genomic_DNA"/>
</dbReference>
<protein>
    <submittedName>
        <fullName evidence="1">Uncharacterized protein</fullName>
    </submittedName>
</protein>
<sequence length="139" mass="15150">MVAALDDLNGIETLREQVACYTEFPQSADSTNPELNARVATNATVQANVDSALSFLHPALAQLPTTVLDTVVRERPQYAGYIRHLVATQAHVLSPELESTLATLAPALNTFRNIRRQALRQTWTSAPSPHTGTLTRSTL</sequence>
<organism evidence="1 2">
    <name type="scientific">Lacticaseibacillus thailandensis DSM 22698 = JCM 13996</name>
    <dbReference type="NCBI Taxonomy" id="1423810"/>
    <lineage>
        <taxon>Bacteria</taxon>
        <taxon>Bacillati</taxon>
        <taxon>Bacillota</taxon>
        <taxon>Bacilli</taxon>
        <taxon>Lactobacillales</taxon>
        <taxon>Lactobacillaceae</taxon>
        <taxon>Lacticaseibacillus</taxon>
    </lineage>
</organism>
<comment type="caution">
    <text evidence="1">The sequence shown here is derived from an EMBL/GenBank/DDBJ whole genome shotgun (WGS) entry which is preliminary data.</text>
</comment>
<accession>A0A0R2C6F7</accession>
<evidence type="ECO:0000313" key="1">
    <source>
        <dbReference type="EMBL" id="KRM87345.1"/>
    </source>
</evidence>
<gene>
    <name evidence="1" type="ORF">FD19_GL000846</name>
</gene>
<dbReference type="Proteomes" id="UP000051789">
    <property type="component" value="Unassembled WGS sequence"/>
</dbReference>
<dbReference type="Gene3D" id="1.20.140.70">
    <property type="entry name" value="Oligopeptidase f, N-terminal domain"/>
    <property type="match status" value="1"/>
</dbReference>
<dbReference type="STRING" id="1423810.FD19_GL000846"/>
<dbReference type="AlphaFoldDB" id="A0A0R2C6F7"/>
<name>A0A0R2C6F7_9LACO</name>
<reference evidence="1 2" key="1">
    <citation type="journal article" date="2015" name="Genome Announc.">
        <title>Expanding the biotechnology potential of lactobacilli through comparative genomics of 213 strains and associated genera.</title>
        <authorList>
            <person name="Sun Z."/>
            <person name="Harris H.M."/>
            <person name="McCann A."/>
            <person name="Guo C."/>
            <person name="Argimon S."/>
            <person name="Zhang W."/>
            <person name="Yang X."/>
            <person name="Jeffery I.B."/>
            <person name="Cooney J.C."/>
            <person name="Kagawa T.F."/>
            <person name="Liu W."/>
            <person name="Song Y."/>
            <person name="Salvetti E."/>
            <person name="Wrobel A."/>
            <person name="Rasinkangas P."/>
            <person name="Parkhill J."/>
            <person name="Rea M.C."/>
            <person name="O'Sullivan O."/>
            <person name="Ritari J."/>
            <person name="Douillard F.P."/>
            <person name="Paul Ross R."/>
            <person name="Yang R."/>
            <person name="Briner A.E."/>
            <person name="Felis G.E."/>
            <person name="de Vos W.M."/>
            <person name="Barrangou R."/>
            <person name="Klaenhammer T.R."/>
            <person name="Caufield P.W."/>
            <person name="Cui Y."/>
            <person name="Zhang H."/>
            <person name="O'Toole P.W."/>
        </authorList>
    </citation>
    <scope>NUCLEOTIDE SEQUENCE [LARGE SCALE GENOMIC DNA]</scope>
    <source>
        <strain evidence="1 2">DSM 22698</strain>
    </source>
</reference>